<proteinExistence type="predicted"/>
<dbReference type="AlphaFoldDB" id="A0A1V1PES3"/>
<dbReference type="Pfam" id="PF13540">
    <property type="entry name" value="RCC1_2"/>
    <property type="match status" value="1"/>
</dbReference>
<protein>
    <submittedName>
        <fullName evidence="1">Uncharacterized protein</fullName>
    </submittedName>
</protein>
<dbReference type="PROSITE" id="PS00626">
    <property type="entry name" value="RCC1_2"/>
    <property type="match status" value="1"/>
</dbReference>
<sequence length="258" mass="27514">MAISAGKNFVLALTNDGKVWAWGENSYGQLGLPLSESLQKYPYHVDIQTPCRAIAAGDQHALALTHDGRVLAWGKNVNGQLGLGTSIATSTPTPVILENESPLDNVQSIAAGDAHSMAILDNGQVMVWGKNSSGQLGDSTPTARAYPVFIPGNDPDGRFNLFTILEDHDSLPFSWMTNDAETQSQNLITSAQSIDISMITNEYIAITHVNGGSNLMVTPVPDAEGMADICVSLADAEHLAVTTCMTLFIENINDAPPY</sequence>
<name>A0A1V1PES3_9BACT</name>
<dbReference type="Gene3D" id="2.130.10.30">
    <property type="entry name" value="Regulator of chromosome condensation 1/beta-lactamase-inhibitor protein II"/>
    <property type="match status" value="1"/>
</dbReference>
<dbReference type="Pfam" id="PF00415">
    <property type="entry name" value="RCC1"/>
    <property type="match status" value="1"/>
</dbReference>
<dbReference type="InterPro" id="IPR009091">
    <property type="entry name" value="RCC1/BLIP-II"/>
</dbReference>
<dbReference type="EMBL" id="ATBP01000064">
    <property type="protein sequence ID" value="ETR73399.1"/>
    <property type="molecule type" value="Genomic_DNA"/>
</dbReference>
<dbReference type="SUPFAM" id="SSF50985">
    <property type="entry name" value="RCC1/BLIP-II"/>
    <property type="match status" value="1"/>
</dbReference>
<dbReference type="PANTHER" id="PTHR45982">
    <property type="entry name" value="REGULATOR OF CHROMOSOME CONDENSATION"/>
    <property type="match status" value="1"/>
</dbReference>
<organism evidence="1 2">
    <name type="scientific">Candidatus Magnetoglobus multicellularis str. Araruama</name>
    <dbReference type="NCBI Taxonomy" id="890399"/>
    <lineage>
        <taxon>Bacteria</taxon>
        <taxon>Pseudomonadati</taxon>
        <taxon>Thermodesulfobacteriota</taxon>
        <taxon>Desulfobacteria</taxon>
        <taxon>Desulfobacterales</taxon>
        <taxon>Desulfobacteraceae</taxon>
        <taxon>Candidatus Magnetoglobus</taxon>
    </lineage>
</organism>
<dbReference type="PROSITE" id="PS50012">
    <property type="entry name" value="RCC1_3"/>
    <property type="match status" value="2"/>
</dbReference>
<dbReference type="Proteomes" id="UP000189670">
    <property type="component" value="Unassembled WGS sequence"/>
</dbReference>
<dbReference type="InterPro" id="IPR000408">
    <property type="entry name" value="Reg_chr_condens"/>
</dbReference>
<evidence type="ECO:0000313" key="1">
    <source>
        <dbReference type="EMBL" id="ETR73399.1"/>
    </source>
</evidence>
<dbReference type="PRINTS" id="PR00633">
    <property type="entry name" value="RCCNDNSATION"/>
</dbReference>
<dbReference type="GO" id="GO:0005085">
    <property type="term" value="F:guanyl-nucleotide exchange factor activity"/>
    <property type="evidence" value="ECO:0007669"/>
    <property type="project" value="TreeGrafter"/>
</dbReference>
<accession>A0A1V1PES3</accession>
<reference evidence="2" key="1">
    <citation type="submission" date="2012-11" db="EMBL/GenBank/DDBJ databases">
        <authorList>
            <person name="Lucero-Rivera Y.E."/>
            <person name="Tovar-Ramirez D."/>
        </authorList>
    </citation>
    <scope>NUCLEOTIDE SEQUENCE [LARGE SCALE GENOMIC DNA]</scope>
    <source>
        <strain evidence="2">Araruama</strain>
    </source>
</reference>
<dbReference type="GO" id="GO:0005737">
    <property type="term" value="C:cytoplasm"/>
    <property type="evidence" value="ECO:0007669"/>
    <property type="project" value="TreeGrafter"/>
</dbReference>
<dbReference type="PANTHER" id="PTHR45982:SF1">
    <property type="entry name" value="REGULATOR OF CHROMOSOME CONDENSATION"/>
    <property type="match status" value="1"/>
</dbReference>
<comment type="caution">
    <text evidence="1">The sequence shown here is derived from an EMBL/GenBank/DDBJ whole genome shotgun (WGS) entry which is preliminary data.</text>
</comment>
<gene>
    <name evidence="1" type="ORF">OMM_06955</name>
</gene>
<evidence type="ECO:0000313" key="2">
    <source>
        <dbReference type="Proteomes" id="UP000189670"/>
    </source>
</evidence>
<dbReference type="InterPro" id="IPR051553">
    <property type="entry name" value="Ran_GTPase-activating"/>
</dbReference>